<proteinExistence type="predicted"/>
<dbReference type="InterPro" id="IPR013656">
    <property type="entry name" value="PAS_4"/>
</dbReference>
<keyword evidence="3" id="KW-1185">Reference proteome</keyword>
<dbReference type="Gene3D" id="3.30.450.20">
    <property type="entry name" value="PAS domain"/>
    <property type="match status" value="3"/>
</dbReference>
<evidence type="ECO:0000313" key="2">
    <source>
        <dbReference type="EMBL" id="MCB6182109.1"/>
    </source>
</evidence>
<name>A0ABS8D1P0_9NEIS</name>
<dbReference type="InterPro" id="IPR035965">
    <property type="entry name" value="PAS-like_dom_sf"/>
</dbReference>
<evidence type="ECO:0000313" key="3">
    <source>
        <dbReference type="Proteomes" id="UP001165395"/>
    </source>
</evidence>
<dbReference type="PROSITE" id="PS50112">
    <property type="entry name" value="PAS"/>
    <property type="match status" value="1"/>
</dbReference>
<accession>A0ABS8D1P0</accession>
<evidence type="ECO:0000259" key="1">
    <source>
        <dbReference type="PROSITE" id="PS50112"/>
    </source>
</evidence>
<feature type="domain" description="PAS" evidence="1">
    <location>
        <begin position="387"/>
        <end position="425"/>
    </location>
</feature>
<dbReference type="CDD" id="cd00130">
    <property type="entry name" value="PAS"/>
    <property type="match status" value="1"/>
</dbReference>
<dbReference type="InterPro" id="IPR000014">
    <property type="entry name" value="PAS"/>
</dbReference>
<dbReference type="EMBL" id="JAJBZT010000001">
    <property type="protein sequence ID" value="MCB6182109.1"/>
    <property type="molecule type" value="Genomic_DNA"/>
</dbReference>
<protein>
    <submittedName>
        <fullName evidence="2">PAS domain-containing protein</fullName>
    </submittedName>
</protein>
<reference evidence="2" key="1">
    <citation type="submission" date="2021-10" db="EMBL/GenBank/DDBJ databases">
        <title>The complete genome sequence of Leeia sp. TBRC 13508.</title>
        <authorList>
            <person name="Charoenyingcharoen P."/>
            <person name="Yukphan P."/>
        </authorList>
    </citation>
    <scope>NUCLEOTIDE SEQUENCE</scope>
    <source>
        <strain evidence="2">TBRC 13508</strain>
    </source>
</reference>
<dbReference type="SMART" id="SM00091">
    <property type="entry name" value="PAS"/>
    <property type="match status" value="2"/>
</dbReference>
<dbReference type="SUPFAM" id="SSF55785">
    <property type="entry name" value="PYP-like sensor domain (PAS domain)"/>
    <property type="match status" value="3"/>
</dbReference>
<dbReference type="Proteomes" id="UP001165395">
    <property type="component" value="Unassembled WGS sequence"/>
</dbReference>
<dbReference type="RefSeq" id="WP_227177555.1">
    <property type="nucleotide sequence ID" value="NZ_JAJBZT010000001.1"/>
</dbReference>
<sequence>MANQHHELIRAILSAGATLGLGVVCQSLNGELLGTNSLANEWFNQHINALCGISECETGLVITDELGRSLDKSILPSVRCRRQLQDQPGKLIAIIDDGATPFWYEITASLRELADEKCSRIVVLTIRPVTPLVAENTRLHGSHLLAMASTDAVLLLDGNGMVCIANPACDRLFWQPSPTMLGIHLAELWPDKQGWPAVESSILLTLEGTPQHLVTWSEIGRLGWRCIDIRMAPSFNMLGEIDGVLISIRDISESTQKLRMMAQIQSMTKIGTWMLFPSLDNGYWDEMSYQLHGLDADSIVPSLVCADLFYEKLNADAYCQAVKRCFADGTPFSLDLRLIQHVVEGHWLRVTGTAEWRDGKVQKVIGTFQEITDLRSQNEQLSLAAILFETISDPVAIADADQMIVAVNPCFERETGLSADDILGRMIEEVSQAIVAKKPMLSRPKIRAVNDAKGRLAHHIVVW</sequence>
<dbReference type="Pfam" id="PF13188">
    <property type="entry name" value="PAS_8"/>
    <property type="match status" value="1"/>
</dbReference>
<organism evidence="2 3">
    <name type="scientific">Leeia speluncae</name>
    <dbReference type="NCBI Taxonomy" id="2884804"/>
    <lineage>
        <taxon>Bacteria</taxon>
        <taxon>Pseudomonadati</taxon>
        <taxon>Pseudomonadota</taxon>
        <taxon>Betaproteobacteria</taxon>
        <taxon>Neisseriales</taxon>
        <taxon>Leeiaceae</taxon>
        <taxon>Leeia</taxon>
    </lineage>
</organism>
<gene>
    <name evidence="2" type="ORF">LIN78_00880</name>
</gene>
<comment type="caution">
    <text evidence="2">The sequence shown here is derived from an EMBL/GenBank/DDBJ whole genome shotgun (WGS) entry which is preliminary data.</text>
</comment>
<dbReference type="Pfam" id="PF08448">
    <property type="entry name" value="PAS_4"/>
    <property type="match status" value="1"/>
</dbReference>